<proteinExistence type="predicted"/>
<dbReference type="InterPro" id="IPR036056">
    <property type="entry name" value="Fibrinogen-like_C"/>
</dbReference>
<dbReference type="EnsemblMetazoa" id="AALB000694-RA">
    <property type="protein sequence ID" value="AALB000694-PA"/>
    <property type="gene ID" value="AALB000694"/>
</dbReference>
<dbReference type="InterPro" id="IPR014716">
    <property type="entry name" value="Fibrinogen_a/b/g_C_1"/>
</dbReference>
<evidence type="ECO:0000313" key="2">
    <source>
        <dbReference type="Proteomes" id="UP000069272"/>
    </source>
</evidence>
<protein>
    <submittedName>
        <fullName evidence="1">Fibrinogen C-terminal domain-containing protein</fullName>
    </submittedName>
</protein>
<dbReference type="PROSITE" id="PS00514">
    <property type="entry name" value="FIBRINOGEN_C_1"/>
    <property type="match status" value="1"/>
</dbReference>
<dbReference type="VEuPathDB" id="VectorBase:AALB000694"/>
<keyword evidence="2" id="KW-1185">Reference proteome</keyword>
<dbReference type="PANTHER" id="PTHR19143:SF327">
    <property type="entry name" value="FI21813P1-RELATED"/>
    <property type="match status" value="1"/>
</dbReference>
<dbReference type="InterPro" id="IPR050373">
    <property type="entry name" value="Fibrinogen_C-term_domain"/>
</dbReference>
<evidence type="ECO:0000313" key="1">
    <source>
        <dbReference type="EnsemblMetazoa" id="AALB000694-PA"/>
    </source>
</evidence>
<dbReference type="InterPro" id="IPR002181">
    <property type="entry name" value="Fibrinogen_a/b/g_C_dom"/>
</dbReference>
<dbReference type="PROSITE" id="PS51406">
    <property type="entry name" value="FIBRINOGEN_C_2"/>
    <property type="match status" value="1"/>
</dbReference>
<dbReference type="SUPFAM" id="SSF56496">
    <property type="entry name" value="Fibrinogen C-terminal domain-like"/>
    <property type="match status" value="1"/>
</dbReference>
<dbReference type="InterPro" id="IPR020837">
    <property type="entry name" value="Fibrinogen_CS"/>
</dbReference>
<reference evidence="1 2" key="1">
    <citation type="journal article" date="2017" name="G3 (Bethesda)">
        <title>The Physical Genome Mapping of Anopheles albimanus Corrected Scaffold Misassemblies and Identified Interarm Rearrangements in Genus Anopheles.</title>
        <authorList>
            <person name="Artemov G.N."/>
            <person name="Peery A.N."/>
            <person name="Jiang X."/>
            <person name="Tu Z."/>
            <person name="Stegniy V.N."/>
            <person name="Sharakhova M.V."/>
            <person name="Sharakhov I.V."/>
        </authorList>
    </citation>
    <scope>NUCLEOTIDE SEQUENCE [LARGE SCALE GENOMIC DNA]</scope>
    <source>
        <strain evidence="1 2">ALBI9_A</strain>
    </source>
</reference>
<reference evidence="1" key="2">
    <citation type="submission" date="2022-08" db="UniProtKB">
        <authorList>
            <consortium name="EnsemblMetazoa"/>
        </authorList>
    </citation>
    <scope>IDENTIFICATION</scope>
    <source>
        <strain evidence="1">STECLA/ALBI9_A</strain>
    </source>
</reference>
<dbReference type="Proteomes" id="UP000069272">
    <property type="component" value="Chromosome 2L"/>
</dbReference>
<dbReference type="Gene3D" id="3.90.215.10">
    <property type="entry name" value="Gamma Fibrinogen, chain A, domain 1"/>
    <property type="match status" value="1"/>
</dbReference>
<dbReference type="GO" id="GO:0005615">
    <property type="term" value="C:extracellular space"/>
    <property type="evidence" value="ECO:0007669"/>
    <property type="project" value="TreeGrafter"/>
</dbReference>
<dbReference type="AlphaFoldDB" id="A0A182F2L2"/>
<dbReference type="PANTHER" id="PTHR19143">
    <property type="entry name" value="FIBRINOGEN/TENASCIN/ANGIOPOEITIN"/>
    <property type="match status" value="1"/>
</dbReference>
<dbReference type="Pfam" id="PF00147">
    <property type="entry name" value="Fibrinogen_C"/>
    <property type="match status" value="1"/>
</dbReference>
<dbReference type="SMART" id="SM00186">
    <property type="entry name" value="FBG"/>
    <property type="match status" value="1"/>
</dbReference>
<dbReference type="STRING" id="7167.A0A182F2L2"/>
<organism evidence="1 2">
    <name type="scientific">Anopheles albimanus</name>
    <name type="common">New world malaria mosquito</name>
    <dbReference type="NCBI Taxonomy" id="7167"/>
    <lineage>
        <taxon>Eukaryota</taxon>
        <taxon>Metazoa</taxon>
        <taxon>Ecdysozoa</taxon>
        <taxon>Arthropoda</taxon>
        <taxon>Hexapoda</taxon>
        <taxon>Insecta</taxon>
        <taxon>Pterygota</taxon>
        <taxon>Neoptera</taxon>
        <taxon>Endopterygota</taxon>
        <taxon>Diptera</taxon>
        <taxon>Nematocera</taxon>
        <taxon>Culicoidea</taxon>
        <taxon>Culicidae</taxon>
        <taxon>Anophelinae</taxon>
        <taxon>Anopheles</taxon>
    </lineage>
</organism>
<accession>A0A182F2L2</accession>
<name>A0A182F2L2_ANOAL</name>
<sequence length="141" mass="16277">MWLGLERIHQMTAAQHYELLVELKDFEGNYKYARYDAFAIDSEAEQYRLRTLGAYTGTAGDSLSAHKGMKFSTMDRDNDNIADYSCAEHWDGGWWFDKCFKAFLNGRYPSADEHKISWYTFHVEAPANRPSLCIYPAKGIV</sequence>
<dbReference type="VEuPathDB" id="VectorBase:AALB20_026982"/>